<dbReference type="STRING" id="30019.A0A0M4ERG3"/>
<accession>A0A0M4ERG3</accession>
<dbReference type="EMBL" id="CP012523">
    <property type="protein sequence ID" value="ALC39762.1"/>
    <property type="molecule type" value="Genomic_DNA"/>
</dbReference>
<dbReference type="Proteomes" id="UP000494163">
    <property type="component" value="Chromosome 2L"/>
</dbReference>
<name>A0A0M4ERG3_DROBS</name>
<dbReference type="SMART" id="SM00697">
    <property type="entry name" value="DM8"/>
    <property type="match status" value="1"/>
</dbReference>
<evidence type="ECO:0000313" key="2">
    <source>
        <dbReference type="Proteomes" id="UP000494163"/>
    </source>
</evidence>
<sequence>YLDLMYTNWTDDRPRFVVNMTFSNVEGVASITTINEEIASPMMSLLISQQDFKEKPRIIYNVTTKLCAMQAIFNSVPIFKTLKDNMLRQSNYTFSCPLKTGVYVMTNMRANPKNPLLNMMYKRKRIFVVQGGMFEAPQHSNVDKQFHTLTTYYVTGRIVRKTC</sequence>
<dbReference type="InterPro" id="IPR010512">
    <property type="entry name" value="DUF1091"/>
</dbReference>
<dbReference type="Pfam" id="PF06477">
    <property type="entry name" value="DUF1091"/>
    <property type="match status" value="1"/>
</dbReference>
<dbReference type="AlphaFoldDB" id="A0A0M4ERG3"/>
<feature type="non-terminal residue" evidence="1">
    <location>
        <position position="1"/>
    </location>
</feature>
<evidence type="ECO:0000313" key="1">
    <source>
        <dbReference type="EMBL" id="ALC39762.1"/>
    </source>
</evidence>
<proteinExistence type="predicted"/>
<gene>
    <name evidence="1" type="ORF">Dbus_chr2Lg1847</name>
</gene>
<protein>
    <submittedName>
        <fullName evidence="1">CG12662</fullName>
    </submittedName>
</protein>
<reference evidence="1 2" key="1">
    <citation type="submission" date="2015-08" db="EMBL/GenBank/DDBJ databases">
        <title>Ancestral chromatin configuration constrains chromatin evolution on differentiating sex chromosomes in Drosophila.</title>
        <authorList>
            <person name="Zhou Q."/>
            <person name="Bachtrog D."/>
        </authorList>
    </citation>
    <scope>NUCLEOTIDE SEQUENCE [LARGE SCALE GENOMIC DNA]</scope>
    <source>
        <tissue evidence="1">Whole larvae</tissue>
    </source>
</reference>
<feature type="non-terminal residue" evidence="1">
    <location>
        <position position="163"/>
    </location>
</feature>
<dbReference type="OrthoDB" id="8036343at2759"/>
<organism evidence="1 2">
    <name type="scientific">Drosophila busckii</name>
    <name type="common">Fruit fly</name>
    <dbReference type="NCBI Taxonomy" id="30019"/>
    <lineage>
        <taxon>Eukaryota</taxon>
        <taxon>Metazoa</taxon>
        <taxon>Ecdysozoa</taxon>
        <taxon>Arthropoda</taxon>
        <taxon>Hexapoda</taxon>
        <taxon>Insecta</taxon>
        <taxon>Pterygota</taxon>
        <taxon>Neoptera</taxon>
        <taxon>Endopterygota</taxon>
        <taxon>Diptera</taxon>
        <taxon>Brachycera</taxon>
        <taxon>Muscomorpha</taxon>
        <taxon>Ephydroidea</taxon>
        <taxon>Drosophilidae</taxon>
        <taxon>Drosophila</taxon>
    </lineage>
</organism>
<keyword evidence="2" id="KW-1185">Reference proteome</keyword>
<dbReference type="OMA" id="IKRSCGA"/>